<feature type="compositionally biased region" description="Basic and acidic residues" evidence="1">
    <location>
        <begin position="1"/>
        <end position="10"/>
    </location>
</feature>
<comment type="caution">
    <text evidence="3">The sequence shown here is derived from an EMBL/GenBank/DDBJ whole genome shotgun (WGS) entry which is preliminary data.</text>
</comment>
<name>A0A7Y7IXT6_9PROT</name>
<evidence type="ECO:0000256" key="1">
    <source>
        <dbReference type="SAM" id="MobiDB-lite"/>
    </source>
</evidence>
<evidence type="ECO:0000313" key="4">
    <source>
        <dbReference type="Proteomes" id="UP000534870"/>
    </source>
</evidence>
<dbReference type="InterPro" id="IPR025747">
    <property type="entry name" value="ThiC-associated_dom"/>
</dbReference>
<dbReference type="Proteomes" id="UP000534870">
    <property type="component" value="Unassembled WGS sequence"/>
</dbReference>
<feature type="region of interest" description="Disordered" evidence="1">
    <location>
        <begin position="1"/>
        <end position="43"/>
    </location>
</feature>
<protein>
    <submittedName>
        <fullName evidence="3">Phosphomethylpyrimidine synthase ThiC</fullName>
    </submittedName>
</protein>
<dbReference type="EMBL" id="JABXXP010000264">
    <property type="protein sequence ID" value="NVN11836.1"/>
    <property type="molecule type" value="Genomic_DNA"/>
</dbReference>
<dbReference type="AlphaFoldDB" id="A0A7Y7IXT6"/>
<evidence type="ECO:0000313" key="3">
    <source>
        <dbReference type="EMBL" id="NVN11836.1"/>
    </source>
</evidence>
<sequence length="125" mass="13340">MNIHNPKDAFSDAGAGTVSADAAPRRPTRAPATGDVTVGPRAGGHKVYQSGVLFPGLRVPFRQVDLHPSAGEPPVTLYDSSGPYTDPLATIDITRGLDRVRESWIVRRGDAEPVAAPRQVRSEDN</sequence>
<feature type="non-terminal residue" evidence="3">
    <location>
        <position position="125"/>
    </location>
</feature>
<reference evidence="3 4" key="1">
    <citation type="submission" date="2020-06" db="EMBL/GenBank/DDBJ databases">
        <title>Description of novel acetic acid bacteria.</title>
        <authorList>
            <person name="Sombolestani A."/>
        </authorList>
    </citation>
    <scope>NUCLEOTIDE SEQUENCE [LARGE SCALE GENOMIC DNA]</scope>
    <source>
        <strain evidence="3 4">LMG 31431</strain>
    </source>
</reference>
<accession>A0A7Y7IXT6</accession>
<feature type="domain" description="ThiC-associated" evidence="2">
    <location>
        <begin position="44"/>
        <end position="112"/>
    </location>
</feature>
<gene>
    <name evidence="3" type="ORF">HUK84_12040</name>
</gene>
<proteinExistence type="predicted"/>
<evidence type="ECO:0000259" key="2">
    <source>
        <dbReference type="Pfam" id="PF13667"/>
    </source>
</evidence>
<dbReference type="Pfam" id="PF13667">
    <property type="entry name" value="ThiC-associated"/>
    <property type="match status" value="1"/>
</dbReference>
<organism evidence="3 4">
    <name type="scientific">Nguyenibacter vanlangensis</name>
    <dbReference type="NCBI Taxonomy" id="1216886"/>
    <lineage>
        <taxon>Bacteria</taxon>
        <taxon>Pseudomonadati</taxon>
        <taxon>Pseudomonadota</taxon>
        <taxon>Alphaproteobacteria</taxon>
        <taxon>Acetobacterales</taxon>
        <taxon>Acetobacteraceae</taxon>
        <taxon>Nguyenibacter</taxon>
    </lineage>
</organism>